<dbReference type="Proteomes" id="UP000092993">
    <property type="component" value="Unassembled WGS sequence"/>
</dbReference>
<protein>
    <recommendedName>
        <fullName evidence="3">ADP-ribose 1''-phosphate phosphatase</fullName>
    </recommendedName>
</protein>
<gene>
    <name evidence="1" type="ORF">A0H81_10712</name>
</gene>
<keyword evidence="2" id="KW-1185">Reference proteome</keyword>
<evidence type="ECO:0008006" key="3">
    <source>
        <dbReference type="Google" id="ProtNLM"/>
    </source>
</evidence>
<sequence>MSISVPENIRCFLRFSLSSINQLPTYINITSSDRRQCLGYTSCSWNLTAKASTSNGTTSTLQKLEPSHSDFDCIVSPANSYGIMDGGFDYYLSAAFSPSATSWRSPGPCRHPLRNVTMGSHPRGHAPSLRCHPSSRTTVSPVAVFLRCARLCALPQT</sequence>
<reference evidence="1 2" key="1">
    <citation type="submission" date="2016-03" db="EMBL/GenBank/DDBJ databases">
        <title>Whole genome sequencing of Grifola frondosa 9006-11.</title>
        <authorList>
            <person name="Min B."/>
            <person name="Park H."/>
            <person name="Kim J.-G."/>
            <person name="Cho H."/>
            <person name="Oh Y.-L."/>
            <person name="Kong W.-S."/>
            <person name="Choi I.-G."/>
        </authorList>
    </citation>
    <scope>NUCLEOTIDE SEQUENCE [LARGE SCALE GENOMIC DNA]</scope>
    <source>
        <strain evidence="1 2">9006-11</strain>
    </source>
</reference>
<dbReference type="Gene3D" id="3.40.220.10">
    <property type="entry name" value="Leucine Aminopeptidase, subunit E, domain 1"/>
    <property type="match status" value="1"/>
</dbReference>
<dbReference type="OrthoDB" id="6082470at2759"/>
<evidence type="ECO:0000313" key="1">
    <source>
        <dbReference type="EMBL" id="OBZ69261.1"/>
    </source>
</evidence>
<dbReference type="EMBL" id="LUGG01000018">
    <property type="protein sequence ID" value="OBZ69261.1"/>
    <property type="molecule type" value="Genomic_DNA"/>
</dbReference>
<organism evidence="1 2">
    <name type="scientific">Grifola frondosa</name>
    <name type="common">Maitake</name>
    <name type="synonym">Polyporus frondosus</name>
    <dbReference type="NCBI Taxonomy" id="5627"/>
    <lineage>
        <taxon>Eukaryota</taxon>
        <taxon>Fungi</taxon>
        <taxon>Dikarya</taxon>
        <taxon>Basidiomycota</taxon>
        <taxon>Agaricomycotina</taxon>
        <taxon>Agaricomycetes</taxon>
        <taxon>Polyporales</taxon>
        <taxon>Grifolaceae</taxon>
        <taxon>Grifola</taxon>
    </lineage>
</organism>
<accession>A0A1C7LX35</accession>
<name>A0A1C7LX35_GRIFR</name>
<dbReference type="InterPro" id="IPR043472">
    <property type="entry name" value="Macro_dom-like"/>
</dbReference>
<dbReference type="AlphaFoldDB" id="A0A1C7LX35"/>
<dbReference type="STRING" id="5627.A0A1C7LX35"/>
<evidence type="ECO:0000313" key="2">
    <source>
        <dbReference type="Proteomes" id="UP000092993"/>
    </source>
</evidence>
<dbReference type="SUPFAM" id="SSF52949">
    <property type="entry name" value="Macro domain-like"/>
    <property type="match status" value="1"/>
</dbReference>
<comment type="caution">
    <text evidence="1">The sequence shown here is derived from an EMBL/GenBank/DDBJ whole genome shotgun (WGS) entry which is preliminary data.</text>
</comment>
<proteinExistence type="predicted"/>